<dbReference type="SUPFAM" id="SSF51445">
    <property type="entry name" value="(Trans)glycosidases"/>
    <property type="match status" value="1"/>
</dbReference>
<dbReference type="InterPro" id="IPR051913">
    <property type="entry name" value="GH2_Domain-Containing"/>
</dbReference>
<keyword evidence="3" id="KW-0326">Glycosidase</keyword>
<comment type="similarity">
    <text evidence="1">Belongs to the glycosyl hydrolase 2 family.</text>
</comment>
<keyword evidence="2" id="KW-0378">Hydrolase</keyword>
<keyword evidence="11" id="KW-1185">Reference proteome</keyword>
<reference evidence="11" key="1">
    <citation type="submission" date="2016-10" db="EMBL/GenBank/DDBJ databases">
        <authorList>
            <person name="Varghese N."/>
            <person name="Submissions S."/>
        </authorList>
    </citation>
    <scope>NUCLEOTIDE SEQUENCE [LARGE SCALE GENOMIC DNA]</scope>
    <source>
        <strain evidence="11">DSM 18609</strain>
    </source>
</reference>
<dbReference type="InterPro" id="IPR040605">
    <property type="entry name" value="Glyco_hydro2_dom5"/>
</dbReference>
<dbReference type="PANTHER" id="PTHR42732:SF1">
    <property type="entry name" value="BETA-MANNOSIDASE"/>
    <property type="match status" value="1"/>
</dbReference>
<dbReference type="EMBL" id="FMZH01000009">
    <property type="protein sequence ID" value="SDD92319.1"/>
    <property type="molecule type" value="Genomic_DNA"/>
</dbReference>
<dbReference type="InterPro" id="IPR006103">
    <property type="entry name" value="Glyco_hydro_2_cat"/>
</dbReference>
<evidence type="ECO:0000259" key="7">
    <source>
        <dbReference type="Pfam" id="PF16355"/>
    </source>
</evidence>
<dbReference type="InterPro" id="IPR036156">
    <property type="entry name" value="Beta-gal/glucu_dom_sf"/>
</dbReference>
<feature type="signal peptide" evidence="4">
    <location>
        <begin position="1"/>
        <end position="21"/>
    </location>
</feature>
<dbReference type="Pfam" id="PF22666">
    <property type="entry name" value="Glyco_hydro_2_N2"/>
    <property type="match status" value="1"/>
</dbReference>
<evidence type="ECO:0000256" key="1">
    <source>
        <dbReference type="ARBA" id="ARBA00007401"/>
    </source>
</evidence>
<dbReference type="RefSeq" id="WP_090771198.1">
    <property type="nucleotide sequence ID" value="NZ_FMZH01000009.1"/>
</dbReference>
<dbReference type="InterPro" id="IPR008979">
    <property type="entry name" value="Galactose-bd-like_sf"/>
</dbReference>
<dbReference type="InterPro" id="IPR032311">
    <property type="entry name" value="DUF4982"/>
</dbReference>
<dbReference type="InterPro" id="IPR054593">
    <property type="entry name" value="Beta-mannosidase-like_N2"/>
</dbReference>
<name>A0A1G6YPJ6_9SPHI</name>
<evidence type="ECO:0000313" key="11">
    <source>
        <dbReference type="Proteomes" id="UP000199455"/>
    </source>
</evidence>
<dbReference type="Pfam" id="PF02836">
    <property type="entry name" value="Glyco_hydro_2_C"/>
    <property type="match status" value="1"/>
</dbReference>
<feature type="domain" description="Glycoside hydrolase family 2" evidence="8">
    <location>
        <begin position="706"/>
        <end position="797"/>
    </location>
</feature>
<feature type="domain" description="Glycoside hydrolase family 2 immunoglobulin-like beta-sandwich" evidence="5">
    <location>
        <begin position="216"/>
        <end position="314"/>
    </location>
</feature>
<evidence type="ECO:0000256" key="2">
    <source>
        <dbReference type="ARBA" id="ARBA00022801"/>
    </source>
</evidence>
<evidence type="ECO:0000259" key="6">
    <source>
        <dbReference type="Pfam" id="PF02836"/>
    </source>
</evidence>
<feature type="chain" id="PRO_5011506304" evidence="4">
    <location>
        <begin position="22"/>
        <end position="989"/>
    </location>
</feature>
<proteinExistence type="inferred from homology"/>
<dbReference type="GO" id="GO:0005975">
    <property type="term" value="P:carbohydrate metabolic process"/>
    <property type="evidence" value="ECO:0007669"/>
    <property type="project" value="InterPro"/>
</dbReference>
<dbReference type="InterPro" id="IPR017853">
    <property type="entry name" value="GH"/>
</dbReference>
<evidence type="ECO:0000256" key="3">
    <source>
        <dbReference type="ARBA" id="ARBA00023295"/>
    </source>
</evidence>
<evidence type="ECO:0000313" key="10">
    <source>
        <dbReference type="EMBL" id="SDD92319.1"/>
    </source>
</evidence>
<gene>
    <name evidence="10" type="ORF">SAMN04488024_10988</name>
</gene>
<accession>A0A1G6YPJ6</accession>
<feature type="domain" description="DUF4982" evidence="7">
    <location>
        <begin position="625"/>
        <end position="683"/>
    </location>
</feature>
<feature type="domain" description="Beta-mannosidase-like galactose-binding" evidence="9">
    <location>
        <begin position="84"/>
        <end position="170"/>
    </location>
</feature>
<dbReference type="GO" id="GO:0004553">
    <property type="term" value="F:hydrolase activity, hydrolyzing O-glycosyl compounds"/>
    <property type="evidence" value="ECO:0007669"/>
    <property type="project" value="InterPro"/>
</dbReference>
<evidence type="ECO:0000259" key="9">
    <source>
        <dbReference type="Pfam" id="PF22666"/>
    </source>
</evidence>
<dbReference type="STRING" id="390242.SAMN04488024_10988"/>
<protein>
    <submittedName>
        <fullName evidence="10">Beta-galactosidase/beta-glucuronidase</fullName>
    </submittedName>
</protein>
<dbReference type="Proteomes" id="UP000199455">
    <property type="component" value="Unassembled WGS sequence"/>
</dbReference>
<dbReference type="Gene3D" id="2.60.120.260">
    <property type="entry name" value="Galactose-binding domain-like"/>
    <property type="match status" value="2"/>
</dbReference>
<dbReference type="InterPro" id="IPR006102">
    <property type="entry name" value="Ig-like_GH2"/>
</dbReference>
<organism evidence="10 11">
    <name type="scientific">Pedobacter soli</name>
    <dbReference type="NCBI Taxonomy" id="390242"/>
    <lineage>
        <taxon>Bacteria</taxon>
        <taxon>Pseudomonadati</taxon>
        <taxon>Bacteroidota</taxon>
        <taxon>Sphingobacteriia</taxon>
        <taxon>Sphingobacteriales</taxon>
        <taxon>Sphingobacteriaceae</taxon>
        <taxon>Pedobacter</taxon>
    </lineage>
</organism>
<sequence length="989" mass="110134">MSQKKLFVLIVSTLFCLQAFAQQNTPIRTSYNFNPGWKLYVGDTTAAESVEFNDQNWKSITLPHAWNEDEAFKKSIEELSTGIAWYRKHFKLPKNSQSQKIFLEFEGIRQAGEFYLNGKFIGRHENGVMAFGFDISNLIDPEKENVIAVKIDNAWNYKEKATNSGYQWNDRNFNANYGGISKNVKLHVAGKVYQTLPLYTTLQTTGNYIYAKDFNIDQKSANIVSQSEVKNESSEASTITYEVVLKDAEGKTLKTFAAAPQSVAPGETKILKAESVVSGLHFWSWGYGYLYTVTSRLKVNGNVVDELNTQTGFRKAEFKNGMVYLNDRVLMMKGYAQRSSNEWPAIGLSVPAWLSDYSNQLMVKSNANLVRWMHITPWKQDIESCDRVGLIQAMPAGDSEKDVTGTRWDQRKAVMRDAIIYNRNNPSILFYECGNESISAEHMKEMKAIRDTYDPYGNRAIGSREMLDIPEAEYGGEMLYINKSATKPLWSMEYSRDEALRKYWDEFSPPYHKNGAGPQYKGADASDYNRNMDSHAIEDVIRWNEYYQERPGTGTRVSSGGVNIIFSDSNTHHRGEENYRRSGEVDAMRIPKDGFFAHKVMWDGWVDANKEGIYIMGHWNYQKGIKKNIYVVSAGDKVELILNNKSLGFGQKSDGFLFTFNQIAYKEGILKAVSYTSTGKKLAETQLKTSGAPASLKLTTMKNPAGFKADGADVALVQVEVVDQNGNRCPTALNTINFELSGPAEWRGGLAQGPDNYILSKILPVEGGVNRVLIRSLTQAGQITLNAKADGLKPASIGLATIPVQVADGLSKSFPADGLKSNLSKGETPKGASFTAQRKSIKIISAEAGANNDKAQLSYDDNELSDWVNDGKMNTAWIKYTLEKASTVSQVALKLNGFRSKTYPLRISVDGKEVFNGESKTSLGYFTATCKPTKGKTVTIQLLGSGKEKENAVVGVEMNGKKLDDGVSRAEIKQKGGLSIIEAEVYEQP</sequence>
<dbReference type="InterPro" id="IPR013783">
    <property type="entry name" value="Ig-like_fold"/>
</dbReference>
<dbReference type="Pfam" id="PF00703">
    <property type="entry name" value="Glyco_hydro_2"/>
    <property type="match status" value="1"/>
</dbReference>
<dbReference type="PANTHER" id="PTHR42732">
    <property type="entry name" value="BETA-GALACTOSIDASE"/>
    <property type="match status" value="1"/>
</dbReference>
<dbReference type="Gene3D" id="2.60.40.10">
    <property type="entry name" value="Immunoglobulins"/>
    <property type="match status" value="3"/>
</dbReference>
<feature type="domain" description="Glycoside hydrolase family 2 catalytic" evidence="6">
    <location>
        <begin position="318"/>
        <end position="455"/>
    </location>
</feature>
<keyword evidence="4" id="KW-0732">Signal</keyword>
<dbReference type="AlphaFoldDB" id="A0A1G6YPJ6"/>
<dbReference type="Pfam" id="PF16355">
    <property type="entry name" value="DUF4982"/>
    <property type="match status" value="1"/>
</dbReference>
<dbReference type="Gene3D" id="3.20.20.80">
    <property type="entry name" value="Glycosidases"/>
    <property type="match status" value="1"/>
</dbReference>
<evidence type="ECO:0000259" key="5">
    <source>
        <dbReference type="Pfam" id="PF00703"/>
    </source>
</evidence>
<dbReference type="Pfam" id="PF18565">
    <property type="entry name" value="Glyco_hydro2_C5"/>
    <property type="match status" value="1"/>
</dbReference>
<dbReference type="SUPFAM" id="SSF49785">
    <property type="entry name" value="Galactose-binding domain-like"/>
    <property type="match status" value="2"/>
</dbReference>
<evidence type="ECO:0000259" key="8">
    <source>
        <dbReference type="Pfam" id="PF18565"/>
    </source>
</evidence>
<evidence type="ECO:0000256" key="4">
    <source>
        <dbReference type="SAM" id="SignalP"/>
    </source>
</evidence>
<dbReference type="SUPFAM" id="SSF49303">
    <property type="entry name" value="beta-Galactosidase/glucuronidase domain"/>
    <property type="match status" value="1"/>
</dbReference>